<dbReference type="Proteomes" id="UP000231501">
    <property type="component" value="Unassembled WGS sequence"/>
</dbReference>
<evidence type="ECO:0008006" key="3">
    <source>
        <dbReference type="Google" id="ProtNLM"/>
    </source>
</evidence>
<sequence length="222" mass="24834">MHLFRRWSHHHERQHAHFGHDGRFGPFGPVCDDGFYGPLPVHGPWHRFAGFGGFPWGWGGLGREHFRHGRHRHHGGPGHHGGDGWGGFGGGLGSDAHGRRGGRLQARARAFLDLNDSQAELLDRLVDRLGTARRAVKALARGPEVARLIESDNFRREEAQELFDGQVEALRATGPALVAAVGDFFDALDFDQQQMLRFLLRRLRRRAGRDGGRGEHPDHRGL</sequence>
<accession>A0A2G9C752</accession>
<reference evidence="1 2" key="1">
    <citation type="submission" date="2017-11" db="EMBL/GenBank/DDBJ databases">
        <title>Draft genome sequence of Mitsuaria sp. HWN-4.</title>
        <authorList>
            <person name="Gundlapally S.R."/>
        </authorList>
    </citation>
    <scope>NUCLEOTIDE SEQUENCE [LARGE SCALE GENOMIC DNA]</scope>
    <source>
        <strain evidence="1 2">HWN-4</strain>
    </source>
</reference>
<proteinExistence type="predicted"/>
<evidence type="ECO:0000313" key="1">
    <source>
        <dbReference type="EMBL" id="PIM52243.1"/>
    </source>
</evidence>
<dbReference type="RefSeq" id="WP_099862543.1">
    <property type="nucleotide sequence ID" value="NZ_PEOG01000042.1"/>
</dbReference>
<protein>
    <recommendedName>
        <fullName evidence="3">Periplasmic heavy metal sensor</fullName>
    </recommendedName>
</protein>
<organism evidence="1 2">
    <name type="scientific">Roseateles chitinivorans</name>
    <dbReference type="NCBI Taxonomy" id="2917965"/>
    <lineage>
        <taxon>Bacteria</taxon>
        <taxon>Pseudomonadati</taxon>
        <taxon>Pseudomonadota</taxon>
        <taxon>Betaproteobacteria</taxon>
        <taxon>Burkholderiales</taxon>
        <taxon>Sphaerotilaceae</taxon>
        <taxon>Roseateles</taxon>
    </lineage>
</organism>
<dbReference type="OrthoDB" id="9155015at2"/>
<dbReference type="EMBL" id="PEOG01000042">
    <property type="protein sequence ID" value="PIM52243.1"/>
    <property type="molecule type" value="Genomic_DNA"/>
</dbReference>
<comment type="caution">
    <text evidence="1">The sequence shown here is derived from an EMBL/GenBank/DDBJ whole genome shotgun (WGS) entry which is preliminary data.</text>
</comment>
<dbReference type="AlphaFoldDB" id="A0A2G9C752"/>
<name>A0A2G9C752_9BURK</name>
<gene>
    <name evidence="1" type="ORF">CS062_15655</name>
</gene>
<evidence type="ECO:0000313" key="2">
    <source>
        <dbReference type="Proteomes" id="UP000231501"/>
    </source>
</evidence>
<keyword evidence="2" id="KW-1185">Reference proteome</keyword>